<dbReference type="Proteomes" id="UP000288096">
    <property type="component" value="Unassembled WGS sequence"/>
</dbReference>
<reference evidence="3" key="1">
    <citation type="submission" date="2017-11" db="EMBL/GenBank/DDBJ databases">
        <authorList>
            <person name="Watanabe M."/>
            <person name="Kojima H."/>
        </authorList>
    </citation>
    <scope>NUCLEOTIDE SEQUENCE [LARGE SCALE GENOMIC DNA]</scope>
    <source>
        <strain evidence="3">Tokyo 01</strain>
    </source>
</reference>
<dbReference type="Gene3D" id="2.60.200.20">
    <property type="match status" value="1"/>
</dbReference>
<keyword evidence="3" id="KW-1185">Reference proteome</keyword>
<sequence length="167" mass="18758">MIVFCEECGERNLIDVEAARKTGEPVRCKACHDLLRFSFPKEQQDSPPAEAVSAPLAAAPIQLELRLGSRVIAISQTRPSVTMGRQEHNDLEVIDTRVSRSHARIEYRKGQFVLIDHSTNGTYVLMNGRQGVNLRRAELPLERDGIIMLGRKALPNSPKAIHFTLRF</sequence>
<dbReference type="SMART" id="SM00240">
    <property type="entry name" value="FHA"/>
    <property type="match status" value="1"/>
</dbReference>
<reference evidence="3" key="2">
    <citation type="submission" date="2019-01" db="EMBL/GenBank/DDBJ databases">
        <title>Genome sequence of Desulfonema ishimotonii strain Tokyo 01.</title>
        <authorList>
            <person name="Fukui M."/>
        </authorList>
    </citation>
    <scope>NUCLEOTIDE SEQUENCE [LARGE SCALE GENOMIC DNA]</scope>
    <source>
        <strain evidence="3">Tokyo 01</strain>
    </source>
</reference>
<dbReference type="InterPro" id="IPR008984">
    <property type="entry name" value="SMAD_FHA_dom_sf"/>
</dbReference>
<protein>
    <recommendedName>
        <fullName evidence="1">FHA domain-containing protein</fullName>
    </recommendedName>
</protein>
<dbReference type="CDD" id="cd00060">
    <property type="entry name" value="FHA"/>
    <property type="match status" value="1"/>
</dbReference>
<dbReference type="SUPFAM" id="SSF49879">
    <property type="entry name" value="SMAD/FHA domain"/>
    <property type="match status" value="1"/>
</dbReference>
<dbReference type="RefSeq" id="WP_231714614.1">
    <property type="nucleotide sequence ID" value="NZ_BEXT01000001.1"/>
</dbReference>
<comment type="caution">
    <text evidence="2">The sequence shown here is derived from an EMBL/GenBank/DDBJ whole genome shotgun (WGS) entry which is preliminary data.</text>
</comment>
<dbReference type="AlphaFoldDB" id="A0A401FTD4"/>
<dbReference type="PROSITE" id="PS50006">
    <property type="entry name" value="FHA_DOMAIN"/>
    <property type="match status" value="1"/>
</dbReference>
<gene>
    <name evidence="2" type="ORF">DENIS_1165</name>
</gene>
<name>A0A401FTD4_9BACT</name>
<dbReference type="EMBL" id="BEXT01000001">
    <property type="protein sequence ID" value="GBC60214.1"/>
    <property type="molecule type" value="Genomic_DNA"/>
</dbReference>
<evidence type="ECO:0000313" key="3">
    <source>
        <dbReference type="Proteomes" id="UP000288096"/>
    </source>
</evidence>
<proteinExistence type="predicted"/>
<accession>A0A401FTD4</accession>
<dbReference type="Pfam" id="PF00498">
    <property type="entry name" value="FHA"/>
    <property type="match status" value="1"/>
</dbReference>
<feature type="domain" description="FHA" evidence="1">
    <location>
        <begin position="81"/>
        <end position="124"/>
    </location>
</feature>
<evidence type="ECO:0000259" key="1">
    <source>
        <dbReference type="PROSITE" id="PS50006"/>
    </source>
</evidence>
<organism evidence="2 3">
    <name type="scientific">Desulfonema ishimotonii</name>
    <dbReference type="NCBI Taxonomy" id="45657"/>
    <lineage>
        <taxon>Bacteria</taxon>
        <taxon>Pseudomonadati</taxon>
        <taxon>Thermodesulfobacteriota</taxon>
        <taxon>Desulfobacteria</taxon>
        <taxon>Desulfobacterales</taxon>
        <taxon>Desulfococcaceae</taxon>
        <taxon>Desulfonema</taxon>
    </lineage>
</organism>
<dbReference type="InterPro" id="IPR000253">
    <property type="entry name" value="FHA_dom"/>
</dbReference>
<evidence type="ECO:0000313" key="2">
    <source>
        <dbReference type="EMBL" id="GBC60214.1"/>
    </source>
</evidence>